<reference evidence="1" key="1">
    <citation type="submission" date="2024-06" db="EMBL/GenBank/DDBJ databases">
        <authorList>
            <person name="Fan A."/>
            <person name="Zhang F.Y."/>
            <person name="Zhang L."/>
        </authorList>
    </citation>
    <scope>NUCLEOTIDE SEQUENCE</scope>
    <source>
        <strain evidence="1">Y61</strain>
    </source>
</reference>
<protein>
    <submittedName>
        <fullName evidence="1">Cyclic-di-AMP receptor</fullName>
    </submittedName>
</protein>
<accession>A0AAU8IHA6</accession>
<dbReference type="AlphaFoldDB" id="A0AAU8IHA6"/>
<dbReference type="InterPro" id="IPR015867">
    <property type="entry name" value="N-reg_PII/ATP_PRibTrfase_C"/>
</dbReference>
<dbReference type="InterPro" id="IPR010375">
    <property type="entry name" value="CdAMP_rec"/>
</dbReference>
<keyword evidence="1" id="KW-0675">Receptor</keyword>
<dbReference type="PANTHER" id="PTHR38456">
    <property type="entry name" value="CYCLIC DI-AMP RECEPTOR A"/>
    <property type="match status" value="1"/>
</dbReference>
<dbReference type="InterPro" id="IPR011322">
    <property type="entry name" value="N-reg_PII-like_a/b"/>
</dbReference>
<proteinExistence type="predicted"/>
<dbReference type="EMBL" id="CP159510">
    <property type="protein sequence ID" value="XCJ17608.1"/>
    <property type="molecule type" value="Genomic_DNA"/>
</dbReference>
<sequence>MKLVLAVVQKKDSSGLQEALVKADFHVTKLASTGGFLRAGNTTFMIGTDDEKVEGLLELIHNHCRSRMQIMSPISSLDSITDGYMMQPVEVEVGGATVFVLDVDQFRHF</sequence>
<dbReference type="Gene3D" id="3.30.70.120">
    <property type="match status" value="1"/>
</dbReference>
<dbReference type="Pfam" id="PF06153">
    <property type="entry name" value="CdAMP_rec"/>
    <property type="match status" value="1"/>
</dbReference>
<dbReference type="SUPFAM" id="SSF54913">
    <property type="entry name" value="GlnB-like"/>
    <property type="match status" value="1"/>
</dbReference>
<dbReference type="RefSeq" id="WP_129929944.1">
    <property type="nucleotide sequence ID" value="NZ_CP159510.1"/>
</dbReference>
<name>A0AAU8IHA6_9BACL</name>
<dbReference type="PANTHER" id="PTHR38456:SF1">
    <property type="entry name" value="CYCLIC DI-AMP RECEPTOR A"/>
    <property type="match status" value="1"/>
</dbReference>
<organism evidence="1">
    <name type="scientific">Sporolactobacillus sp. Y61</name>
    <dbReference type="NCBI Taxonomy" id="3160863"/>
    <lineage>
        <taxon>Bacteria</taxon>
        <taxon>Bacillati</taxon>
        <taxon>Bacillota</taxon>
        <taxon>Bacilli</taxon>
        <taxon>Bacillales</taxon>
        <taxon>Sporolactobacillaceae</taxon>
        <taxon>Sporolactobacillus</taxon>
    </lineage>
</organism>
<gene>
    <name evidence="1" type="ORF">ABNN70_03655</name>
</gene>
<evidence type="ECO:0000313" key="1">
    <source>
        <dbReference type="EMBL" id="XCJ17608.1"/>
    </source>
</evidence>